<evidence type="ECO:0000259" key="1">
    <source>
        <dbReference type="Pfam" id="PF01248"/>
    </source>
</evidence>
<dbReference type="NCBIfam" id="NF005825">
    <property type="entry name" value="PRK07714.1"/>
    <property type="match status" value="1"/>
</dbReference>
<sequence length="104" mass="11336">MGNKWASLLGLAYRARKVLSGEETVIQAIRGGRAQVVILSSDASERTKKTVTDKCRYYQIPIATVPSRQELGQAIGKAERVIVAVTDKGFGDKLIALLDPQHRG</sequence>
<dbReference type="Gene3D" id="3.30.1330.30">
    <property type="match status" value="1"/>
</dbReference>
<dbReference type="EMBL" id="JBHSFW010000001">
    <property type="protein sequence ID" value="MFC4617383.1"/>
    <property type="molecule type" value="Genomic_DNA"/>
</dbReference>
<gene>
    <name evidence="2" type="ORF">ACFO4N_01410</name>
</gene>
<evidence type="ECO:0000313" key="3">
    <source>
        <dbReference type="Proteomes" id="UP001596022"/>
    </source>
</evidence>
<dbReference type="InterPro" id="IPR029064">
    <property type="entry name" value="Ribosomal_eL30-like_sf"/>
</dbReference>
<reference evidence="3" key="1">
    <citation type="journal article" date="2019" name="Int. J. Syst. Evol. Microbiol.">
        <title>The Global Catalogue of Microorganisms (GCM) 10K type strain sequencing project: providing services to taxonomists for standard genome sequencing and annotation.</title>
        <authorList>
            <consortium name="The Broad Institute Genomics Platform"/>
            <consortium name="The Broad Institute Genome Sequencing Center for Infectious Disease"/>
            <person name="Wu L."/>
            <person name="Ma J."/>
        </authorList>
    </citation>
    <scope>NUCLEOTIDE SEQUENCE [LARGE SCALE GENOMIC DNA]</scope>
    <source>
        <strain evidence="3">CGMCC 1.16306</strain>
    </source>
</reference>
<dbReference type="Pfam" id="PF01248">
    <property type="entry name" value="Ribosomal_L7Ae"/>
    <property type="match status" value="1"/>
</dbReference>
<keyword evidence="3" id="KW-1185">Reference proteome</keyword>
<comment type="caution">
    <text evidence="2">The sequence shown here is derived from an EMBL/GenBank/DDBJ whole genome shotgun (WGS) entry which is preliminary data.</text>
</comment>
<accession>A0ABV9GHM2</accession>
<protein>
    <submittedName>
        <fullName evidence="2">YlxQ family RNA-binding protein</fullName>
    </submittedName>
</protein>
<proteinExistence type="predicted"/>
<dbReference type="RefSeq" id="WP_376844429.1">
    <property type="nucleotide sequence ID" value="NZ_JBHSFW010000001.1"/>
</dbReference>
<name>A0ABV9GHM2_9BACL</name>
<feature type="domain" description="Ribosomal protein eL8/eL30/eS12/Gadd45" evidence="1">
    <location>
        <begin position="4"/>
        <end position="90"/>
    </location>
</feature>
<dbReference type="InterPro" id="IPR004038">
    <property type="entry name" value="Ribosomal_eL8/eL30/eS12/Gad45"/>
</dbReference>
<organism evidence="2 3">
    <name type="scientific">Camelliibacillus cellulosilyticus</name>
    <dbReference type="NCBI Taxonomy" id="2174486"/>
    <lineage>
        <taxon>Bacteria</taxon>
        <taxon>Bacillati</taxon>
        <taxon>Bacillota</taxon>
        <taxon>Bacilli</taxon>
        <taxon>Bacillales</taxon>
        <taxon>Sporolactobacillaceae</taxon>
        <taxon>Camelliibacillus</taxon>
    </lineage>
</organism>
<dbReference type="SUPFAM" id="SSF55315">
    <property type="entry name" value="L30e-like"/>
    <property type="match status" value="1"/>
</dbReference>
<dbReference type="Proteomes" id="UP001596022">
    <property type="component" value="Unassembled WGS sequence"/>
</dbReference>
<evidence type="ECO:0000313" key="2">
    <source>
        <dbReference type="EMBL" id="MFC4617383.1"/>
    </source>
</evidence>